<dbReference type="Gene3D" id="4.10.220.110">
    <property type="match status" value="1"/>
</dbReference>
<dbReference type="NCBIfam" id="TIGR03361">
    <property type="entry name" value="VI_Rhs_Vgr"/>
    <property type="match status" value="1"/>
</dbReference>
<dbReference type="EMBL" id="SRYW01000020">
    <property type="protein sequence ID" value="TGY31994.1"/>
    <property type="molecule type" value="Genomic_DNA"/>
</dbReference>
<dbReference type="OrthoDB" id="9762420at2"/>
<evidence type="ECO:0000256" key="1">
    <source>
        <dbReference type="ARBA" id="ARBA00005558"/>
    </source>
</evidence>
<dbReference type="AlphaFoldDB" id="A0A4S2CWC7"/>
<dbReference type="Proteomes" id="UP000306631">
    <property type="component" value="Unassembled WGS sequence"/>
</dbReference>
<dbReference type="Gene3D" id="3.55.50.10">
    <property type="entry name" value="Baseplate protein-like domains"/>
    <property type="match status" value="1"/>
</dbReference>
<comment type="similarity">
    <text evidence="1">Belongs to the VgrG protein family.</text>
</comment>
<dbReference type="Gene3D" id="2.30.110.50">
    <property type="match status" value="1"/>
</dbReference>
<dbReference type="InterPro" id="IPR006533">
    <property type="entry name" value="T6SS_Vgr_RhsGE"/>
</dbReference>
<evidence type="ECO:0000313" key="5">
    <source>
        <dbReference type="Proteomes" id="UP000306631"/>
    </source>
</evidence>
<dbReference type="Pfam" id="PF22178">
    <property type="entry name" value="Gp5_trimer_C"/>
    <property type="match status" value="1"/>
</dbReference>
<dbReference type="RefSeq" id="WP_136006768.1">
    <property type="nucleotide sequence ID" value="NZ_SRYW01000020.1"/>
</dbReference>
<organism evidence="4 5">
    <name type="scientific">Stenotrophomonas maltophilia</name>
    <name type="common">Pseudomonas maltophilia</name>
    <name type="synonym">Xanthomonas maltophilia</name>
    <dbReference type="NCBI Taxonomy" id="40324"/>
    <lineage>
        <taxon>Bacteria</taxon>
        <taxon>Pseudomonadati</taxon>
        <taxon>Pseudomonadota</taxon>
        <taxon>Gammaproteobacteria</taxon>
        <taxon>Lysobacterales</taxon>
        <taxon>Lysobacteraceae</taxon>
        <taxon>Stenotrophomonas</taxon>
        <taxon>Stenotrophomonas maltophilia group</taxon>
    </lineage>
</organism>
<evidence type="ECO:0000259" key="2">
    <source>
        <dbReference type="Pfam" id="PF04717"/>
    </source>
</evidence>
<name>A0A4S2CWC7_STEMA</name>
<feature type="domain" description="Gp5/Type VI secretion system Vgr C-terminal trimerisation" evidence="3">
    <location>
        <begin position="489"/>
        <end position="595"/>
    </location>
</feature>
<dbReference type="SUPFAM" id="SSF69349">
    <property type="entry name" value="Phage fibre proteins"/>
    <property type="match status" value="1"/>
</dbReference>
<sequence length="751" mass="81577">MHAESLAPLHALTRLQQDHRLIRVDTVLDPQTFLVKRFQGSEQVSQPFAYQIELLSTEPRLELKQLVGQPLRLQLGDEFDGQSVHGYVREFASVGREAQFTCYRAEIAPWFAFLDYTSNCRIFQDMTALQIVEAVFADYPDLARFDLDLDAGRLTRLAYCVQYNESDFAFVSRLLEDAGIYYSVRHDADGHSLVLSDDSTLSVALGEPAPVYFRADQGVQLQTGLHRWGARRRVGPGAQSLSSFDFKQPSTPLRVVRGNEAPRGALPEFTQYRYDGAARFADSRIGEALAAVRNEEAAWPTKLFECAGNVAGLQAGGCFSLEQQPDFIGRGAEDRQFFVVRLQREGRNNFASDFGSAEAPSHAVEAEVLRRRIPYRPLRQTPWPRMPGPQTATVVGPPGEELHADAYGRVKVQFHWDRKEDRRDNGAENSSCWIRSASPWAGADMGGVSPPRVGQEVVVDFLDGDPDRPIITGRVYNEENMPPFGLEVSGLKSKTVKGAGWNEITMHDSAGGELLNMRAQRDMVTTVLNDQNASIQNNKSTAVAVNHSMSVGANQDISVGANRGITVTGTDTLGVTGTRTTNVTGAVTEAYQAGQTKTIAAAGYTETITGDFGTTLTGNYTSQRTGTWKETVTATSLRQVLGKVTQEYAAGRETTITGLDKRGVQGAVEDTNIGARTVGVDGTFDHEVTGTHSQLSNGDMTLGSASKLTAAVGGAFIEVTDGEIRISAGGSEVVINSGGVSVNGSEIKLNC</sequence>
<gene>
    <name evidence="4" type="primary">tssI</name>
    <name evidence="4" type="ORF">E5352_17345</name>
</gene>
<dbReference type="InterPro" id="IPR006531">
    <property type="entry name" value="Gp5/Vgr_OB"/>
</dbReference>
<reference evidence="4 5" key="1">
    <citation type="submission" date="2019-04" db="EMBL/GenBank/DDBJ databases">
        <title>Microbes associate with the intestines of laboratory mice.</title>
        <authorList>
            <person name="Navarre W."/>
            <person name="Wong E."/>
            <person name="Huang K."/>
            <person name="Tropini C."/>
            <person name="Ng K."/>
            <person name="Yu B."/>
        </authorList>
    </citation>
    <scope>NUCLEOTIDE SEQUENCE [LARGE SCALE GENOMIC DNA]</scope>
    <source>
        <strain evidence="4 5">NM62_B4-13</strain>
    </source>
</reference>
<dbReference type="Pfam" id="PF04717">
    <property type="entry name" value="Phage_base_V"/>
    <property type="match status" value="1"/>
</dbReference>
<dbReference type="NCBIfam" id="TIGR01646">
    <property type="entry name" value="vgr_GE"/>
    <property type="match status" value="1"/>
</dbReference>
<dbReference type="Pfam" id="PF05954">
    <property type="entry name" value="Phage_GPD"/>
    <property type="match status" value="1"/>
</dbReference>
<feature type="domain" description="Gp5/Type VI secretion system Vgr protein OB-fold" evidence="2">
    <location>
        <begin position="405"/>
        <end position="476"/>
    </location>
</feature>
<comment type="caution">
    <text evidence="4">The sequence shown here is derived from an EMBL/GenBank/DDBJ whole genome shotgun (WGS) entry which is preliminary data.</text>
</comment>
<dbReference type="SUPFAM" id="SSF69255">
    <property type="entry name" value="gp5 N-terminal domain-like"/>
    <property type="match status" value="1"/>
</dbReference>
<protein>
    <submittedName>
        <fullName evidence="4">Type VI secretion system tip protein VgrG</fullName>
    </submittedName>
</protein>
<dbReference type="SUPFAM" id="SSF69279">
    <property type="entry name" value="Phage tail proteins"/>
    <property type="match status" value="2"/>
</dbReference>
<dbReference type="Gene3D" id="2.40.50.230">
    <property type="entry name" value="Gp5 N-terminal domain"/>
    <property type="match status" value="1"/>
</dbReference>
<dbReference type="InterPro" id="IPR017847">
    <property type="entry name" value="T6SS_RhsGE_Vgr_subset"/>
</dbReference>
<dbReference type="InterPro" id="IPR037026">
    <property type="entry name" value="Vgr_OB-fold_dom_sf"/>
</dbReference>
<evidence type="ECO:0000313" key="4">
    <source>
        <dbReference type="EMBL" id="TGY31994.1"/>
    </source>
</evidence>
<dbReference type="InterPro" id="IPR054030">
    <property type="entry name" value="Gp5_Vgr_C"/>
</dbReference>
<accession>A0A4S2CWC7</accession>
<evidence type="ECO:0000259" key="3">
    <source>
        <dbReference type="Pfam" id="PF22178"/>
    </source>
</evidence>
<proteinExistence type="inferred from homology"/>